<reference evidence="8" key="1">
    <citation type="submission" date="2019-04" db="EMBL/GenBank/DDBJ databases">
        <authorList>
            <person name="Melise S."/>
            <person name="Noan J."/>
            <person name="Okalmin O."/>
        </authorList>
    </citation>
    <scope>NUCLEOTIDE SEQUENCE</scope>
    <source>
        <strain evidence="8">FN9</strain>
    </source>
</reference>
<keyword evidence="2" id="KW-0479">Metal-binding</keyword>
<evidence type="ECO:0000259" key="6">
    <source>
        <dbReference type="PROSITE" id="PS50048"/>
    </source>
</evidence>
<dbReference type="SUPFAM" id="SSF57701">
    <property type="entry name" value="Zn2/Cys6 DNA-binding domain"/>
    <property type="match status" value="1"/>
</dbReference>
<dbReference type="EMBL" id="CAAKMV010000134">
    <property type="protein sequence ID" value="VIO58582.1"/>
    <property type="molecule type" value="Genomic_DNA"/>
</dbReference>
<dbReference type="InterPro" id="IPR001138">
    <property type="entry name" value="Zn2Cys6_DnaBD"/>
</dbReference>
<dbReference type="Pfam" id="PF00172">
    <property type="entry name" value="Zn_clus"/>
    <property type="match status" value="1"/>
</dbReference>
<dbReference type="CDD" id="cd00067">
    <property type="entry name" value="GAL4"/>
    <property type="match status" value="1"/>
</dbReference>
<keyword evidence="5" id="KW-0539">Nucleus</keyword>
<dbReference type="SMART" id="SM00066">
    <property type="entry name" value="GAL4"/>
    <property type="match status" value="1"/>
</dbReference>
<evidence type="ECO:0000256" key="1">
    <source>
        <dbReference type="ARBA" id="ARBA00004123"/>
    </source>
</evidence>
<comment type="subcellular location">
    <subcellularLocation>
        <location evidence="1">Nucleus</location>
    </subcellularLocation>
</comment>
<dbReference type="GO" id="GO:0000981">
    <property type="term" value="F:DNA-binding transcription factor activity, RNA polymerase II-specific"/>
    <property type="evidence" value="ECO:0007669"/>
    <property type="project" value="InterPro"/>
</dbReference>
<dbReference type="InterPro" id="IPR036864">
    <property type="entry name" value="Zn2-C6_fun-type_DNA-bd_sf"/>
</dbReference>
<gene>
    <name evidence="8" type="ORF">FUG_LOCUS313164</name>
    <name evidence="7" type="ORF">MDCFG202_LOCUS141684</name>
</gene>
<dbReference type="Gene3D" id="4.10.240.10">
    <property type="entry name" value="Zn(2)-C6 fungal-type DNA-binding domain"/>
    <property type="match status" value="1"/>
</dbReference>
<dbReference type="GO" id="GO:0008270">
    <property type="term" value="F:zinc ion binding"/>
    <property type="evidence" value="ECO:0007669"/>
    <property type="project" value="InterPro"/>
</dbReference>
<accession>A0A4E9DJS9</accession>
<dbReference type="InterPro" id="IPR050815">
    <property type="entry name" value="TF_fung"/>
</dbReference>
<protein>
    <recommendedName>
        <fullName evidence="6">Zn(2)-C6 fungal-type domain-containing protein</fullName>
    </recommendedName>
</protein>
<dbReference type="PROSITE" id="PS50048">
    <property type="entry name" value="ZN2_CY6_FUNGAL_2"/>
    <property type="match status" value="1"/>
</dbReference>
<dbReference type="EMBL" id="CAJPIJ010000103">
    <property type="protein sequence ID" value="CAG1975241.1"/>
    <property type="molecule type" value="Genomic_DNA"/>
</dbReference>
<dbReference type="PROSITE" id="PS00463">
    <property type="entry name" value="ZN2_CY6_FUNGAL_1"/>
    <property type="match status" value="1"/>
</dbReference>
<evidence type="ECO:0000256" key="5">
    <source>
        <dbReference type="ARBA" id="ARBA00023242"/>
    </source>
</evidence>
<name>A0A4E9DJS9_GIBZA</name>
<dbReference type="AlphaFoldDB" id="A0A4E9DJS9"/>
<keyword evidence="4" id="KW-0804">Transcription</keyword>
<dbReference type="Proteomes" id="UP000746612">
    <property type="component" value="Unassembled WGS sequence"/>
</dbReference>
<dbReference type="GO" id="GO:0005634">
    <property type="term" value="C:nucleus"/>
    <property type="evidence" value="ECO:0007669"/>
    <property type="project" value="UniProtKB-SubCell"/>
</dbReference>
<dbReference type="PANTHER" id="PTHR47338">
    <property type="entry name" value="ZN(II)2CYS6 TRANSCRIPTION FACTOR (EUROFUNG)-RELATED"/>
    <property type="match status" value="1"/>
</dbReference>
<evidence type="ECO:0000256" key="2">
    <source>
        <dbReference type="ARBA" id="ARBA00022723"/>
    </source>
</evidence>
<reference evidence="7" key="2">
    <citation type="submission" date="2021-03" db="EMBL/GenBank/DDBJ databases">
        <authorList>
            <person name="Alouane T."/>
            <person name="Langin T."/>
            <person name="Bonhomme L."/>
        </authorList>
    </citation>
    <scope>NUCLEOTIDE SEQUENCE</scope>
    <source>
        <strain evidence="7">MDC_Fg202</strain>
    </source>
</reference>
<proteinExistence type="predicted"/>
<keyword evidence="3" id="KW-0805">Transcription regulation</keyword>
<evidence type="ECO:0000256" key="4">
    <source>
        <dbReference type="ARBA" id="ARBA00023163"/>
    </source>
</evidence>
<sequence length="148" mass="16487">MTTRSGSQTDGTRRACEPCRRKKSKCTGERPICSFCERLDLPCEYAARGSSMATQLKRATRIENFKDICLLKAQKVVHGRQNTHLGIPSFLLVWVAYPEAYFAVFSSVVREDAGSYDNNCTVSSRPGQDTDFAATPIVSDNYVFSGDR</sequence>
<evidence type="ECO:0000256" key="3">
    <source>
        <dbReference type="ARBA" id="ARBA00023015"/>
    </source>
</evidence>
<organism evidence="8">
    <name type="scientific">Gibberella zeae</name>
    <name type="common">Wheat head blight fungus</name>
    <name type="synonym">Fusarium graminearum</name>
    <dbReference type="NCBI Taxonomy" id="5518"/>
    <lineage>
        <taxon>Eukaryota</taxon>
        <taxon>Fungi</taxon>
        <taxon>Dikarya</taxon>
        <taxon>Ascomycota</taxon>
        <taxon>Pezizomycotina</taxon>
        <taxon>Sordariomycetes</taxon>
        <taxon>Hypocreomycetidae</taxon>
        <taxon>Hypocreales</taxon>
        <taxon>Nectriaceae</taxon>
        <taxon>Fusarium</taxon>
    </lineage>
</organism>
<evidence type="ECO:0000313" key="7">
    <source>
        <dbReference type="EMBL" id="CAG1975241.1"/>
    </source>
</evidence>
<feature type="domain" description="Zn(2)-C6 fungal-type" evidence="6">
    <location>
        <begin position="15"/>
        <end position="45"/>
    </location>
</feature>
<evidence type="ECO:0000313" key="8">
    <source>
        <dbReference type="EMBL" id="VIO58582.1"/>
    </source>
</evidence>
<dbReference type="PANTHER" id="PTHR47338:SF9">
    <property type="entry name" value="ZN(II)2CYS6 TRANSCRIPTION FACTOR (EUROFUNG)"/>
    <property type="match status" value="1"/>
</dbReference>